<dbReference type="GO" id="GO:0051607">
    <property type="term" value="P:defense response to virus"/>
    <property type="evidence" value="ECO:0007669"/>
    <property type="project" value="UniProtKB-KW"/>
</dbReference>
<dbReference type="SUPFAM" id="SSF109604">
    <property type="entry name" value="HD-domain/PDEase-like"/>
    <property type="match status" value="1"/>
</dbReference>
<dbReference type="NCBIfam" id="TIGR01587">
    <property type="entry name" value="cas3_core"/>
    <property type="match status" value="1"/>
</dbReference>
<feature type="domain" description="HD Cas3-type" evidence="10">
    <location>
        <begin position="21"/>
        <end position="222"/>
    </location>
</feature>
<dbReference type="GO" id="GO:0005524">
    <property type="term" value="F:ATP binding"/>
    <property type="evidence" value="ECO:0007669"/>
    <property type="project" value="UniProtKB-KW"/>
</dbReference>
<evidence type="ECO:0000313" key="11">
    <source>
        <dbReference type="EMBL" id="SMP64787.1"/>
    </source>
</evidence>
<evidence type="ECO:0000313" key="12">
    <source>
        <dbReference type="Proteomes" id="UP001158066"/>
    </source>
</evidence>
<protein>
    <submittedName>
        <fullName evidence="11">CRISPR-associated helicase, Cas3 family</fullName>
    </submittedName>
</protein>
<dbReference type="GO" id="GO:0016787">
    <property type="term" value="F:hydrolase activity"/>
    <property type="evidence" value="ECO:0007669"/>
    <property type="project" value="UniProtKB-KW"/>
</dbReference>
<keyword evidence="5" id="KW-0547">Nucleotide-binding</keyword>
<dbReference type="PANTHER" id="PTHR47957:SF3">
    <property type="entry name" value="ATP-DEPENDENT HELICASE HRQ1"/>
    <property type="match status" value="1"/>
</dbReference>
<dbReference type="GO" id="GO:0043138">
    <property type="term" value="F:3'-5' DNA helicase activity"/>
    <property type="evidence" value="ECO:0007669"/>
    <property type="project" value="TreeGrafter"/>
</dbReference>
<dbReference type="RefSeq" id="WP_283410061.1">
    <property type="nucleotide sequence ID" value="NZ_FXUF01000012.1"/>
</dbReference>
<dbReference type="Proteomes" id="UP001158066">
    <property type="component" value="Unassembled WGS sequence"/>
</dbReference>
<keyword evidence="7" id="KW-0347">Helicase</keyword>
<dbReference type="SUPFAM" id="SSF52540">
    <property type="entry name" value="P-loop containing nucleoside triphosphate hydrolases"/>
    <property type="match status" value="1"/>
</dbReference>
<dbReference type="InterPro" id="IPR054712">
    <property type="entry name" value="Cas3-like_dom"/>
</dbReference>
<evidence type="ECO:0000256" key="8">
    <source>
        <dbReference type="ARBA" id="ARBA00022840"/>
    </source>
</evidence>
<keyword evidence="12" id="KW-1185">Reference proteome</keyword>
<keyword evidence="3" id="KW-0540">Nuclease</keyword>
<dbReference type="GO" id="GO:0006289">
    <property type="term" value="P:nucleotide-excision repair"/>
    <property type="evidence" value="ECO:0007669"/>
    <property type="project" value="TreeGrafter"/>
</dbReference>
<dbReference type="InterPro" id="IPR006474">
    <property type="entry name" value="Helicase_Cas3_CRISPR-ass_core"/>
</dbReference>
<dbReference type="GO" id="GO:0004518">
    <property type="term" value="F:nuclease activity"/>
    <property type="evidence" value="ECO:0007669"/>
    <property type="project" value="UniProtKB-KW"/>
</dbReference>
<dbReference type="AlphaFoldDB" id="A0AA46AJT8"/>
<comment type="similarity">
    <text evidence="2">In the central section; belongs to the CRISPR-associated helicase Cas3 family.</text>
</comment>
<keyword evidence="9" id="KW-0051">Antiviral defense</keyword>
<dbReference type="EMBL" id="FXUF01000012">
    <property type="protein sequence ID" value="SMP64787.1"/>
    <property type="molecule type" value="Genomic_DNA"/>
</dbReference>
<sequence length="829" mass="93618">MSKQIHDKEQTNQFVAHYRREDGTIQDVWSHLANVSDRAAANASKISLQEPASLCGLVHDLGKASQAFNDYIRSAEGLPTTSGTQQRMGRGSIDHSTAGAQWLYQHLKAMPGNVLSRQLLPLITASHHSELIDCLAPDGENRFLERMDKDKLRTHYDEVMTNLPDDFKEKMYQKASDPELEQSLHIVIKEMLESEDDPTGRAFKLGLLTRMLFSTLLDADRVDTIDHQNPTVALERPDGQYISWTTLVQRLEETLSRFSVTNDIDRYRQQVSERCREMANQKPGVFRLTVPTGGGKTLASLRFALHHAHQYQMDRIIYVVPYTAIIDQNARTIRNILETEAGDPAIVMEHHSNLDPLREVPENDHFWTQNWDAPVVLTTMVQFLESFFGSGTGPVRRLHQMTRAVIIFDEIQSLPVRCTHMVNLAMRFLVKACHSTVVLCTATQPLLEAVQPASRALSSKAISEITPDVKALFQQFKRVKVNDENHGNHWSHEELAEKIMTAAEITASVLAILNTKKDAALVYDAVDDIRNKTGSETKVFHLSTHMCPAHRRQILEDVNQCLNEKKSVICISTQLIEAGVDIDFTTVFRALAGLDSIQQAAGRCNRHGKIPQGQLFLFQLQNENLSRLTDIREGKEVTLRLLNEFHNSPADFDEDLLSAKAMNRYYEYYFYQRQHEMSYPLPRSAGVGNDSCLFELLSVNPQAVAAHQRINGQSPDMMLRQSFQTAAKAFQAIDKSTQGVIVPYGEEGERIIKSLCGLSPWDSPGELLKLSQQYAVNCYAHELNRLVAEGALHETTQGSGIYYLNGRHYSREKGLQLQGELQTMDTMTF</sequence>
<keyword evidence="4" id="KW-0479">Metal-binding</keyword>
<dbReference type="Pfam" id="PF18019">
    <property type="entry name" value="Cas3_HD"/>
    <property type="match status" value="1"/>
</dbReference>
<evidence type="ECO:0000256" key="3">
    <source>
        <dbReference type="ARBA" id="ARBA00022722"/>
    </source>
</evidence>
<dbReference type="GO" id="GO:0046872">
    <property type="term" value="F:metal ion binding"/>
    <property type="evidence" value="ECO:0007669"/>
    <property type="project" value="UniProtKB-KW"/>
</dbReference>
<comment type="caution">
    <text evidence="11">The sequence shown here is derived from an EMBL/GenBank/DDBJ whole genome shotgun (WGS) entry which is preliminary data.</text>
</comment>
<gene>
    <name evidence="11" type="ORF">SAMN06296020_11212</name>
</gene>
<dbReference type="CDD" id="cd17930">
    <property type="entry name" value="DEXHc_cas3"/>
    <property type="match status" value="1"/>
</dbReference>
<evidence type="ECO:0000256" key="4">
    <source>
        <dbReference type="ARBA" id="ARBA00022723"/>
    </source>
</evidence>
<evidence type="ECO:0000256" key="1">
    <source>
        <dbReference type="ARBA" id="ARBA00006847"/>
    </source>
</evidence>
<dbReference type="Gene3D" id="1.10.3210.30">
    <property type="match status" value="1"/>
</dbReference>
<dbReference type="GO" id="GO:0003676">
    <property type="term" value="F:nucleic acid binding"/>
    <property type="evidence" value="ECO:0007669"/>
    <property type="project" value="InterPro"/>
</dbReference>
<dbReference type="Pfam" id="PF22590">
    <property type="entry name" value="Cas3-like_C_2"/>
    <property type="match status" value="1"/>
</dbReference>
<dbReference type="InterPro" id="IPR038257">
    <property type="entry name" value="CRISPR-assoc_Cas3_HD_sf"/>
</dbReference>
<organism evidence="11 12">
    <name type="scientific">Anoxynatronum buryatiense</name>
    <dbReference type="NCBI Taxonomy" id="489973"/>
    <lineage>
        <taxon>Bacteria</taxon>
        <taxon>Bacillati</taxon>
        <taxon>Bacillota</taxon>
        <taxon>Clostridia</taxon>
        <taxon>Eubacteriales</taxon>
        <taxon>Clostridiaceae</taxon>
        <taxon>Anoxynatronum</taxon>
    </lineage>
</organism>
<keyword evidence="6" id="KW-0378">Hydrolase</keyword>
<dbReference type="InterPro" id="IPR011545">
    <property type="entry name" value="DEAD/DEAH_box_helicase_dom"/>
</dbReference>
<dbReference type="PROSITE" id="PS51643">
    <property type="entry name" value="HD_CAS3"/>
    <property type="match status" value="1"/>
</dbReference>
<accession>A0AA46AJT8</accession>
<evidence type="ECO:0000256" key="9">
    <source>
        <dbReference type="ARBA" id="ARBA00023118"/>
    </source>
</evidence>
<name>A0AA46AJT8_9CLOT</name>
<dbReference type="Gene3D" id="3.40.50.300">
    <property type="entry name" value="P-loop containing nucleotide triphosphate hydrolases"/>
    <property type="match status" value="2"/>
</dbReference>
<dbReference type="GO" id="GO:0036297">
    <property type="term" value="P:interstrand cross-link repair"/>
    <property type="evidence" value="ECO:0007669"/>
    <property type="project" value="TreeGrafter"/>
</dbReference>
<evidence type="ECO:0000256" key="7">
    <source>
        <dbReference type="ARBA" id="ARBA00022806"/>
    </source>
</evidence>
<dbReference type="Pfam" id="PF00270">
    <property type="entry name" value="DEAD"/>
    <property type="match status" value="1"/>
</dbReference>
<dbReference type="InterPro" id="IPR006483">
    <property type="entry name" value="CRISPR-assoc_Cas3_HD"/>
</dbReference>
<dbReference type="CDD" id="cd09641">
    <property type="entry name" value="Cas3''_I"/>
    <property type="match status" value="1"/>
</dbReference>
<dbReference type="PANTHER" id="PTHR47957">
    <property type="entry name" value="ATP-DEPENDENT HELICASE HRQ1"/>
    <property type="match status" value="1"/>
</dbReference>
<dbReference type="NCBIfam" id="TIGR01596">
    <property type="entry name" value="cas3_HD"/>
    <property type="match status" value="1"/>
</dbReference>
<evidence type="ECO:0000259" key="10">
    <source>
        <dbReference type="PROSITE" id="PS51643"/>
    </source>
</evidence>
<keyword evidence="8" id="KW-0067">ATP-binding</keyword>
<dbReference type="InterPro" id="IPR027417">
    <property type="entry name" value="P-loop_NTPase"/>
</dbReference>
<reference evidence="11" key="1">
    <citation type="submission" date="2017-05" db="EMBL/GenBank/DDBJ databases">
        <authorList>
            <person name="Varghese N."/>
            <person name="Submissions S."/>
        </authorList>
    </citation>
    <scope>NUCLEOTIDE SEQUENCE</scope>
    <source>
        <strain evidence="11">Su22</strain>
    </source>
</reference>
<evidence type="ECO:0000256" key="2">
    <source>
        <dbReference type="ARBA" id="ARBA00009046"/>
    </source>
</evidence>
<evidence type="ECO:0000256" key="5">
    <source>
        <dbReference type="ARBA" id="ARBA00022741"/>
    </source>
</evidence>
<evidence type="ECO:0000256" key="6">
    <source>
        <dbReference type="ARBA" id="ARBA00022801"/>
    </source>
</evidence>
<proteinExistence type="inferred from homology"/>
<comment type="similarity">
    <text evidence="1">In the N-terminal section; belongs to the CRISPR-associated nuclease Cas3-HD family.</text>
</comment>